<evidence type="ECO:0000259" key="15">
    <source>
        <dbReference type="Pfam" id="PF13145"/>
    </source>
</evidence>
<dbReference type="PANTHER" id="PTHR47529:SF1">
    <property type="entry name" value="PERIPLASMIC CHAPERONE PPID"/>
    <property type="match status" value="1"/>
</dbReference>
<evidence type="ECO:0000256" key="9">
    <source>
        <dbReference type="ARBA" id="ARBA00030642"/>
    </source>
</evidence>
<evidence type="ECO:0000313" key="17">
    <source>
        <dbReference type="Proteomes" id="UP000019760"/>
    </source>
</evidence>
<dbReference type="PANTHER" id="PTHR47529">
    <property type="entry name" value="PEPTIDYL-PROLYL CIS-TRANS ISOMERASE D"/>
    <property type="match status" value="1"/>
</dbReference>
<dbReference type="GO" id="GO:0005886">
    <property type="term" value="C:plasma membrane"/>
    <property type="evidence" value="ECO:0007669"/>
    <property type="project" value="UniProtKB-SubCell"/>
</dbReference>
<comment type="subcellular location">
    <subcellularLocation>
        <location evidence="1">Cell inner membrane</location>
        <topology evidence="1">Single-pass type II membrane protein</topology>
        <orientation evidence="1">Periplasmic side</orientation>
    </subcellularLocation>
</comment>
<dbReference type="Proteomes" id="UP000019760">
    <property type="component" value="Unassembled WGS sequence"/>
</dbReference>
<reference evidence="16 17" key="2">
    <citation type="journal article" date="2014" name="FEMS Microbiol. Lett.">
        <title>Draft genomic DNA sequence of the facultatively methylotrophic bacterium Acidomonas methanolica type strain MB58.</title>
        <authorList>
            <person name="Higashiura N."/>
            <person name="Hadano H."/>
            <person name="Hirakawa H."/>
            <person name="Matsutani M."/>
            <person name="Takabe S."/>
            <person name="Matsushita K."/>
            <person name="Azuma Y."/>
        </authorList>
    </citation>
    <scope>NUCLEOTIDE SEQUENCE [LARGE SCALE GENOMIC DNA]</scope>
    <source>
        <strain evidence="16 17">MB58</strain>
    </source>
</reference>
<dbReference type="InterPro" id="IPR052029">
    <property type="entry name" value="PpiD_chaperone"/>
</dbReference>
<proteinExistence type="inferred from homology"/>
<keyword evidence="16" id="KW-0413">Isomerase</keyword>
<evidence type="ECO:0000256" key="12">
    <source>
        <dbReference type="ARBA" id="ARBA00040743"/>
    </source>
</evidence>
<dbReference type="InterPro" id="IPR000297">
    <property type="entry name" value="PPIase_PpiC"/>
</dbReference>
<evidence type="ECO:0000256" key="1">
    <source>
        <dbReference type="ARBA" id="ARBA00004382"/>
    </source>
</evidence>
<dbReference type="Pfam" id="PF13624">
    <property type="entry name" value="SurA_N_3"/>
    <property type="match status" value="1"/>
</dbReference>
<evidence type="ECO:0000256" key="5">
    <source>
        <dbReference type="ARBA" id="ARBA00022692"/>
    </source>
</evidence>
<evidence type="ECO:0000256" key="2">
    <source>
        <dbReference type="ARBA" id="ARBA00018370"/>
    </source>
</evidence>
<keyword evidence="4" id="KW-0997">Cell inner membrane</keyword>
<dbReference type="InterPro" id="IPR027304">
    <property type="entry name" value="Trigger_fact/SurA_dom_sf"/>
</dbReference>
<keyword evidence="7 14" id="KW-0472">Membrane</keyword>
<dbReference type="SUPFAM" id="SSF109998">
    <property type="entry name" value="Triger factor/SurA peptide-binding domain-like"/>
    <property type="match status" value="1"/>
</dbReference>
<evidence type="ECO:0000256" key="13">
    <source>
        <dbReference type="ARBA" id="ARBA00042775"/>
    </source>
</evidence>
<dbReference type="InterPro" id="IPR046357">
    <property type="entry name" value="PPIase_dom_sf"/>
</dbReference>
<keyword evidence="6 14" id="KW-1133">Transmembrane helix</keyword>
<name>A0A023D0Y4_ACIMT</name>
<keyword evidence="3" id="KW-1003">Cell membrane</keyword>
<evidence type="ECO:0000256" key="8">
    <source>
        <dbReference type="ARBA" id="ARBA00023186"/>
    </source>
</evidence>
<dbReference type="Pfam" id="PF13145">
    <property type="entry name" value="Rotamase_2"/>
    <property type="match status" value="1"/>
</dbReference>
<gene>
    <name evidence="16" type="ORF">Amme_005_102</name>
</gene>
<sequence>MITALRRVFVDSWLGRAIALIFFAAFVVWGMGGIATNMGGSSTAVVKIGPRSITPEALERALSSQLPQIARQMGVSDPSQLPQSERAQVAREVLQRMITQQELLVQATRNGMNAPDSLVRRDVFDMPYFKGKDGRFDRAVFNQRIAQIGMNEAAFLDMVREDIVVRGLGGGLGDAATAPEALVRRIVDFNARRTVLDLVAVDAAKMPAPPAPDEAELHRYYDNHPWEFSTPEFRHAKMVVLTADTVARQFEVSDADLKRLYDFQSQRFHAPETRHLEVLTFQDQAAAARAATAWKAGASWEAMRTQFPDAAAVDMPDTRKADLPSPELAAASFAAPQGDIQGPVKSETGWVIFRVIDIKAPHDTSFADAREDLRKEIAKAQAPQLLPARVQQLQDAVAGSTDLERIPANVGAAPASGFLNAQGLTKDGEPAPIPGDADLRKQIVARIFAQGTKDHPTVVEGPKGSAFAVLVDVIEPGHVKPFDTVRAEVEANWTADARRHAADRRAAALLVKARAGTGVAAAVAETPEAADLKKDIAFSRAQPPQLPRVVAMRAFETPVGKSFMVNDGDLYFVATVTGLRDPDTALAKEIEGRVETQMTDTLREDVSMAYVRQLEDRLKPQPNMALLRKVIDSTGVAAGGH</sequence>
<evidence type="ECO:0000313" key="16">
    <source>
        <dbReference type="EMBL" id="GAJ27714.1"/>
    </source>
</evidence>
<accession>A0A023D0Y4</accession>
<protein>
    <recommendedName>
        <fullName evidence="2">Parvulin-like PPIase</fullName>
    </recommendedName>
    <alternativeName>
        <fullName evidence="9">Peptidyl-prolyl cis-trans isomerase plp</fullName>
    </alternativeName>
    <alternativeName>
        <fullName evidence="12">Periplasmic chaperone PpiD</fullName>
    </alternativeName>
    <alternativeName>
        <fullName evidence="13">Periplasmic folding chaperone</fullName>
    </alternativeName>
    <alternativeName>
        <fullName evidence="10">Rotamase plp</fullName>
    </alternativeName>
</protein>
<dbReference type="OrthoDB" id="9768393at2"/>
<organism evidence="16 17">
    <name type="scientific">Acidomonas methanolica NBRC 104435</name>
    <dbReference type="NCBI Taxonomy" id="1231351"/>
    <lineage>
        <taxon>Bacteria</taxon>
        <taxon>Pseudomonadati</taxon>
        <taxon>Pseudomonadota</taxon>
        <taxon>Alphaproteobacteria</taxon>
        <taxon>Acetobacterales</taxon>
        <taxon>Acetobacteraceae</taxon>
        <taxon>Acidomonas</taxon>
    </lineage>
</organism>
<dbReference type="RefSeq" id="WP_042055374.1">
    <property type="nucleotide sequence ID" value="NZ_BAND01000005.1"/>
</dbReference>
<feature type="transmembrane region" description="Helical" evidence="14">
    <location>
        <begin position="12"/>
        <end position="32"/>
    </location>
</feature>
<comment type="similarity">
    <text evidence="11">Belongs to the PpiD chaperone family.</text>
</comment>
<keyword evidence="17" id="KW-1185">Reference proteome</keyword>
<keyword evidence="8" id="KW-0143">Chaperone</keyword>
<evidence type="ECO:0000256" key="14">
    <source>
        <dbReference type="SAM" id="Phobius"/>
    </source>
</evidence>
<dbReference type="GO" id="GO:0003755">
    <property type="term" value="F:peptidyl-prolyl cis-trans isomerase activity"/>
    <property type="evidence" value="ECO:0007669"/>
    <property type="project" value="InterPro"/>
</dbReference>
<dbReference type="EMBL" id="BAND01000005">
    <property type="protein sequence ID" value="GAJ27714.1"/>
    <property type="molecule type" value="Genomic_DNA"/>
</dbReference>
<evidence type="ECO:0000256" key="7">
    <source>
        <dbReference type="ARBA" id="ARBA00023136"/>
    </source>
</evidence>
<dbReference type="Gene3D" id="1.10.4030.10">
    <property type="entry name" value="Porin chaperone SurA, peptide-binding domain"/>
    <property type="match status" value="1"/>
</dbReference>
<dbReference type="AlphaFoldDB" id="A0A023D0Y4"/>
<comment type="caution">
    <text evidence="16">The sequence shown here is derived from an EMBL/GenBank/DDBJ whole genome shotgun (WGS) entry which is preliminary data.</text>
</comment>
<evidence type="ECO:0000256" key="4">
    <source>
        <dbReference type="ARBA" id="ARBA00022519"/>
    </source>
</evidence>
<keyword evidence="5 14" id="KW-0812">Transmembrane</keyword>
<evidence type="ECO:0000256" key="11">
    <source>
        <dbReference type="ARBA" id="ARBA00038408"/>
    </source>
</evidence>
<evidence type="ECO:0000256" key="10">
    <source>
        <dbReference type="ARBA" id="ARBA00031484"/>
    </source>
</evidence>
<dbReference type="SUPFAM" id="SSF54534">
    <property type="entry name" value="FKBP-like"/>
    <property type="match status" value="1"/>
</dbReference>
<reference evidence="17" key="1">
    <citation type="journal article" date="2014" name="FEMS Microbiol. Lett.">
        <title>Draft Genomic DNA Sequence of the Facultatively Methylotrophic Bacterium Acidomonas methanolica type strain MB58.</title>
        <authorList>
            <person name="Higashiura N."/>
            <person name="Hadano H."/>
            <person name="Hirakawa H."/>
            <person name="Matsutani M."/>
            <person name="Takabe S."/>
            <person name="Matsushita K."/>
            <person name="Azuma Y."/>
        </authorList>
    </citation>
    <scope>NUCLEOTIDE SEQUENCE [LARGE SCALE GENOMIC DNA]</scope>
    <source>
        <strain evidence="17">MB58</strain>
    </source>
</reference>
<dbReference type="Gene3D" id="3.10.50.40">
    <property type="match status" value="1"/>
</dbReference>
<feature type="domain" description="PpiC" evidence="15">
    <location>
        <begin position="252"/>
        <end position="371"/>
    </location>
</feature>
<evidence type="ECO:0000256" key="3">
    <source>
        <dbReference type="ARBA" id="ARBA00022475"/>
    </source>
</evidence>
<evidence type="ECO:0000256" key="6">
    <source>
        <dbReference type="ARBA" id="ARBA00022989"/>
    </source>
</evidence>